<dbReference type="PRINTS" id="PR00419">
    <property type="entry name" value="ADXRDTASE"/>
</dbReference>
<evidence type="ECO:0000256" key="8">
    <source>
        <dbReference type="ARBA" id="ARBA00023014"/>
    </source>
</evidence>
<feature type="domain" description="4Fe-4S ferredoxin-type" evidence="9">
    <location>
        <begin position="602"/>
        <end position="631"/>
    </location>
</feature>
<dbReference type="RefSeq" id="WP_151154815.1">
    <property type="nucleotide sequence ID" value="NZ_VZRA01000001.1"/>
</dbReference>
<dbReference type="Proteomes" id="UP000798046">
    <property type="component" value="Unassembled WGS sequence"/>
</dbReference>
<evidence type="ECO:0000256" key="5">
    <source>
        <dbReference type="ARBA" id="ARBA00022827"/>
    </source>
</evidence>
<evidence type="ECO:0000256" key="3">
    <source>
        <dbReference type="ARBA" id="ARBA00022485"/>
    </source>
</evidence>
<keyword evidence="4" id="KW-0479">Metal-binding</keyword>
<protein>
    <submittedName>
        <fullName evidence="10">CoB--CoM heterodisulfide reductase iron-sulfur subunit A family protein</fullName>
    </submittedName>
</protein>
<gene>
    <name evidence="10" type="ORF">F6V30_01835</name>
</gene>
<feature type="domain" description="4Fe-4S ferredoxin-type" evidence="9">
    <location>
        <begin position="240"/>
        <end position="260"/>
    </location>
</feature>
<keyword evidence="8" id="KW-0411">Iron-sulfur</keyword>
<accession>A0ABQ6TQR3</accession>
<comment type="cofactor">
    <cofactor evidence="1">
        <name>FAD</name>
        <dbReference type="ChEBI" id="CHEBI:57692"/>
    </cofactor>
</comment>
<reference evidence="10 11" key="1">
    <citation type="journal article" date="2020" name="Microorganisms">
        <title>Description of Three Novel Members in the Family Geobacteraceae, Oryzomonas japonicum gen. nov., sp. nov., Oryzomonas sagensis sp. nov., and Oryzomonas ruber sp. nov.</title>
        <authorList>
            <person name="Xu Z."/>
            <person name="Masuda Y."/>
            <person name="Hayakawa C."/>
            <person name="Ushijima N."/>
            <person name="Kawano K."/>
            <person name="Shiratori Y."/>
            <person name="Senoo K."/>
            <person name="Itoh H."/>
        </authorList>
    </citation>
    <scope>NUCLEOTIDE SEQUENCE [LARGE SCALE GENOMIC DNA]</scope>
    <source>
        <strain evidence="10 11">Red100</strain>
    </source>
</reference>
<dbReference type="PANTHER" id="PTHR43498:SF1">
    <property type="entry name" value="COB--COM HETERODISULFIDE REDUCTASE IRON-SULFUR SUBUNIT A"/>
    <property type="match status" value="1"/>
</dbReference>
<dbReference type="PANTHER" id="PTHR43498">
    <property type="entry name" value="FERREDOXIN:COB-COM HETERODISULFIDE REDUCTASE SUBUNIT A"/>
    <property type="match status" value="1"/>
</dbReference>
<evidence type="ECO:0000256" key="2">
    <source>
        <dbReference type="ARBA" id="ARBA00006561"/>
    </source>
</evidence>
<dbReference type="PROSITE" id="PS51379">
    <property type="entry name" value="4FE4S_FER_2"/>
    <property type="match status" value="4"/>
</dbReference>
<dbReference type="SUPFAM" id="SSF54862">
    <property type="entry name" value="4Fe-4S ferredoxins"/>
    <property type="match status" value="2"/>
</dbReference>
<feature type="domain" description="4Fe-4S ferredoxin-type" evidence="9">
    <location>
        <begin position="571"/>
        <end position="600"/>
    </location>
</feature>
<evidence type="ECO:0000259" key="9">
    <source>
        <dbReference type="PROSITE" id="PS51379"/>
    </source>
</evidence>
<keyword evidence="7" id="KW-0408">Iron</keyword>
<keyword evidence="11" id="KW-1185">Reference proteome</keyword>
<evidence type="ECO:0000256" key="1">
    <source>
        <dbReference type="ARBA" id="ARBA00001974"/>
    </source>
</evidence>
<keyword evidence="3" id="KW-0004">4Fe-4S</keyword>
<dbReference type="EMBL" id="VZRA01000001">
    <property type="protein sequence ID" value="KAB0671348.1"/>
    <property type="molecule type" value="Genomic_DNA"/>
</dbReference>
<evidence type="ECO:0000313" key="10">
    <source>
        <dbReference type="EMBL" id="KAB0671348.1"/>
    </source>
</evidence>
<comment type="caution">
    <text evidence="10">The sequence shown here is derived from an EMBL/GenBank/DDBJ whole genome shotgun (WGS) entry which is preliminary data.</text>
</comment>
<dbReference type="Gene3D" id="3.30.70.20">
    <property type="match status" value="2"/>
</dbReference>
<dbReference type="Pfam" id="PF12838">
    <property type="entry name" value="Fer4_7"/>
    <property type="match status" value="1"/>
</dbReference>
<evidence type="ECO:0000313" key="11">
    <source>
        <dbReference type="Proteomes" id="UP000798046"/>
    </source>
</evidence>
<organism evidence="10 11">
    <name type="scientific">Oryzomonas sagensis</name>
    <dbReference type="NCBI Taxonomy" id="2603857"/>
    <lineage>
        <taxon>Bacteria</taxon>
        <taxon>Pseudomonadati</taxon>
        <taxon>Thermodesulfobacteriota</taxon>
        <taxon>Desulfuromonadia</taxon>
        <taxon>Geobacterales</taxon>
        <taxon>Geobacteraceae</taxon>
        <taxon>Oryzomonas</taxon>
    </lineage>
</organism>
<dbReference type="SUPFAM" id="SSF51905">
    <property type="entry name" value="FAD/NAD(P)-binding domain"/>
    <property type="match status" value="1"/>
</dbReference>
<dbReference type="PROSITE" id="PS00198">
    <property type="entry name" value="4FE4S_FER_1"/>
    <property type="match status" value="3"/>
</dbReference>
<dbReference type="Pfam" id="PF12831">
    <property type="entry name" value="FAD_oxidored"/>
    <property type="match status" value="1"/>
</dbReference>
<dbReference type="InterPro" id="IPR039650">
    <property type="entry name" value="HdrA-like"/>
</dbReference>
<name>A0ABQ6TQR3_9BACT</name>
<keyword evidence="5" id="KW-0285">Flavoprotein</keyword>
<sequence>MNKQPKTAVILCTCSGIITEKIDWDTVRAHLAEHPDKPVVTTDELACGAENLEKLAAWLKEEKPERVVVAACSPREHERTFRTLLASAGINPYYLQMINVREQVAWVTADPAQATRKAARLIGAALKRVRHHRPLVERRVPVRTDVAVIGAGPAGIQAALTLARAGRRVTLIEREPFFGGMPVRFEELFPNLECGPCLLEPGMGELLHGPESEHIKLLTLTEVTEVKGSFGNWQLSLRQQPRYVNPELCIGCMVCAAVCPERRENPWNCGGELAAVDGPFVGALPNLPHVDATRCLKLNGQECGACLAECPVEGALDFGDTIRDSVVEVGAIIVATGAEELPVVPPAFAGKDNVFSAYAFERLLAMTGPSGGELVKGDGSAPASLAIVQCAGSFDDAVSYCSGTCCQAALKYAHIAAAKQEGLTVTRLIREQVVPGINAARLFGHDHSHVVRYGGLGDLTVAETPNGRVIVCGSNGAEVPADMIVLCGPTVPGSGTTQTARLLELGLDDAGFIAPIHALSGSFLSPLKGVYLAGTCRGPGDIREAFASGTAAAGVALSELVEGRDLTVDPQVAVVDAEQCAGCKSCIRVCPYKAISWDEATKAADISDILCRGCGTCVAVCPAGAITAQGFSRAMLRAEIEGVLS</sequence>
<feature type="domain" description="4Fe-4S ferredoxin-type" evidence="9">
    <location>
        <begin position="286"/>
        <end position="321"/>
    </location>
</feature>
<evidence type="ECO:0000256" key="7">
    <source>
        <dbReference type="ARBA" id="ARBA00023004"/>
    </source>
</evidence>
<dbReference type="InterPro" id="IPR036188">
    <property type="entry name" value="FAD/NAD-bd_sf"/>
</dbReference>
<keyword evidence="6" id="KW-0560">Oxidoreductase</keyword>
<dbReference type="Gene3D" id="3.40.50.720">
    <property type="entry name" value="NAD(P)-binding Rossmann-like Domain"/>
    <property type="match status" value="1"/>
</dbReference>
<dbReference type="InterPro" id="IPR017900">
    <property type="entry name" value="4Fe4S_Fe_S_CS"/>
</dbReference>
<keyword evidence="5" id="KW-0274">FAD</keyword>
<evidence type="ECO:0000256" key="4">
    <source>
        <dbReference type="ARBA" id="ARBA00022723"/>
    </source>
</evidence>
<evidence type="ECO:0000256" key="6">
    <source>
        <dbReference type="ARBA" id="ARBA00023002"/>
    </source>
</evidence>
<dbReference type="InterPro" id="IPR017896">
    <property type="entry name" value="4Fe4S_Fe-S-bd"/>
</dbReference>
<proteinExistence type="inferred from homology"/>
<comment type="similarity">
    <text evidence="2">Belongs to the HdrA family.</text>
</comment>
<dbReference type="Pfam" id="PF00037">
    <property type="entry name" value="Fer4"/>
    <property type="match status" value="1"/>
</dbReference>